<dbReference type="PROSITE" id="PS51257">
    <property type="entry name" value="PROKAR_LIPOPROTEIN"/>
    <property type="match status" value="1"/>
</dbReference>
<comment type="caution">
    <text evidence="1">The sequence shown here is derived from an EMBL/GenBank/DDBJ whole genome shotgun (WGS) entry which is preliminary data.</text>
</comment>
<evidence type="ECO:0008006" key="2">
    <source>
        <dbReference type="Google" id="ProtNLM"/>
    </source>
</evidence>
<proteinExistence type="predicted"/>
<protein>
    <recommendedName>
        <fullName evidence="2">Lipoprotein</fullName>
    </recommendedName>
</protein>
<accession>A0A645C0B7</accession>
<dbReference type="EMBL" id="VSSQ01021673">
    <property type="protein sequence ID" value="MPM67414.1"/>
    <property type="molecule type" value="Genomic_DNA"/>
</dbReference>
<gene>
    <name evidence="1" type="ORF">SDC9_114336</name>
</gene>
<organism evidence="1">
    <name type="scientific">bioreactor metagenome</name>
    <dbReference type="NCBI Taxonomy" id="1076179"/>
    <lineage>
        <taxon>unclassified sequences</taxon>
        <taxon>metagenomes</taxon>
        <taxon>ecological metagenomes</taxon>
    </lineage>
</organism>
<name>A0A645C0B7_9ZZZZ</name>
<reference evidence="1" key="1">
    <citation type="submission" date="2019-08" db="EMBL/GenBank/DDBJ databases">
        <authorList>
            <person name="Kucharzyk K."/>
            <person name="Murdoch R.W."/>
            <person name="Higgins S."/>
            <person name="Loffler F."/>
        </authorList>
    </citation>
    <scope>NUCLEOTIDE SEQUENCE</scope>
</reference>
<dbReference type="AlphaFoldDB" id="A0A645C0B7"/>
<evidence type="ECO:0000313" key="1">
    <source>
        <dbReference type="EMBL" id="MPM67414.1"/>
    </source>
</evidence>
<sequence length="172" mass="20162">MRKKLHGIVISISILVFIMGCAYRVELTSELGSAVNIEQIISRDLDGDHKDKKNNKYEVAGIHDGEKFEKTFFRIKDLVERDAQEELAEYIYYPLRVNIRGERKTIKDKEDFIENYSHIITEKVKEALLKQKVENLFVNYQGVMVGNGEIWFGYREKAKEKYVIIAINNEKR</sequence>